<evidence type="ECO:0000256" key="1">
    <source>
        <dbReference type="SAM" id="MobiDB-lite"/>
    </source>
</evidence>
<protein>
    <recommendedName>
        <fullName evidence="5">Pentapeptide repeat-containing protein</fullName>
    </recommendedName>
</protein>
<accession>A0AAD1HXY7</accession>
<feature type="transmembrane region" description="Helical" evidence="2">
    <location>
        <begin position="6"/>
        <end position="21"/>
    </location>
</feature>
<proteinExistence type="predicted"/>
<dbReference type="AlphaFoldDB" id="A0AAD1HXY7"/>
<dbReference type="InterPro" id="IPR001646">
    <property type="entry name" value="5peptide_repeat"/>
</dbReference>
<keyword evidence="2" id="KW-0812">Transmembrane</keyword>
<dbReference type="Proteomes" id="UP000467636">
    <property type="component" value="Chromosome"/>
</dbReference>
<evidence type="ECO:0000256" key="2">
    <source>
        <dbReference type="SAM" id="Phobius"/>
    </source>
</evidence>
<dbReference type="EMBL" id="AP022564">
    <property type="protein sequence ID" value="BBX23424.1"/>
    <property type="molecule type" value="Genomic_DNA"/>
</dbReference>
<feature type="transmembrane region" description="Helical" evidence="2">
    <location>
        <begin position="49"/>
        <end position="73"/>
    </location>
</feature>
<evidence type="ECO:0008006" key="5">
    <source>
        <dbReference type="Google" id="ProtNLM"/>
    </source>
</evidence>
<dbReference type="InterPro" id="IPR051082">
    <property type="entry name" value="Pentapeptide-BTB/POZ_domain"/>
</dbReference>
<keyword evidence="2" id="KW-1133">Transmembrane helix</keyword>
<feature type="transmembrane region" description="Helical" evidence="2">
    <location>
        <begin position="103"/>
        <end position="124"/>
    </location>
</feature>
<gene>
    <name evidence="3" type="ORF">MTER_28350</name>
</gene>
<dbReference type="PANTHER" id="PTHR14136:SF17">
    <property type="entry name" value="BTB_POZ DOMAIN-CONTAINING PROTEIN KCTD9"/>
    <property type="match status" value="1"/>
</dbReference>
<sequence>MGTVLLWVALVGFGALISYWLKRFRANRQGAARSTEALPTPSKPRRIPLVALVSIGTFIVTALGVALFVWLAWLLSDQPAPWRDPNGWRAFFSHVDGTEIFDAARTTATILAIIGIGGAALVAYRRQDTAERAHEVSIEAQQTAARQFMLDSDKYDLDLKRHQLETSRRIDDRERELRDRFTTIAEQLGSSSHAVRHAGAYALAALADDWHMFDNDRERQVCIDLLCAQLRSPRQQIEISDGGMLKTGDSPQDLEVRKTIVALIRSHRPVTNTDDFNNWKSCKLDLSGADLSGFNLEDIDLSAANLETVNLTHALLVNTDLSDANMRRTTLTGAEFTGSKLPRVQLYYAHAEDAIGDKRQPPVEFGNCEMQNALIVGTSLPRAQFAESDLTGASFGSSKMVGANFRKATLRKATLWIHLEDVTFRDADLRGTRFSGGNRPRSAQAEFIRVNFQGAVHDETTKWPNGEVPDGLQEPDVPG</sequence>
<keyword evidence="2" id="KW-0472">Membrane</keyword>
<feature type="region of interest" description="Disordered" evidence="1">
    <location>
        <begin position="459"/>
        <end position="479"/>
    </location>
</feature>
<dbReference type="PANTHER" id="PTHR14136">
    <property type="entry name" value="BTB_POZ DOMAIN-CONTAINING PROTEIN KCTD9"/>
    <property type="match status" value="1"/>
</dbReference>
<evidence type="ECO:0000313" key="3">
    <source>
        <dbReference type="EMBL" id="BBX23424.1"/>
    </source>
</evidence>
<keyword evidence="4" id="KW-1185">Reference proteome</keyword>
<dbReference type="RefSeq" id="WP_085261898.1">
    <property type="nucleotide sequence ID" value="NZ_AP022564.1"/>
</dbReference>
<evidence type="ECO:0000313" key="4">
    <source>
        <dbReference type="Proteomes" id="UP000467636"/>
    </source>
</evidence>
<dbReference type="SUPFAM" id="SSF141571">
    <property type="entry name" value="Pentapeptide repeat-like"/>
    <property type="match status" value="1"/>
</dbReference>
<reference evidence="3 4" key="1">
    <citation type="journal article" date="2019" name="Emerg. Microbes Infect.">
        <title>Comprehensive subspecies identification of 175 nontuberculous mycobacteria species based on 7547 genomic profiles.</title>
        <authorList>
            <person name="Matsumoto Y."/>
            <person name="Kinjo T."/>
            <person name="Motooka D."/>
            <person name="Nabeya D."/>
            <person name="Jung N."/>
            <person name="Uechi K."/>
            <person name="Horii T."/>
            <person name="Iida T."/>
            <person name="Fujita J."/>
            <person name="Nakamura S."/>
        </authorList>
    </citation>
    <scope>NUCLEOTIDE SEQUENCE [LARGE SCALE GENOMIC DNA]</scope>
    <source>
        <strain evidence="3 4">JCM 12143</strain>
    </source>
</reference>
<dbReference type="Gene3D" id="2.160.20.80">
    <property type="entry name" value="E3 ubiquitin-protein ligase SopA"/>
    <property type="match status" value="2"/>
</dbReference>
<dbReference type="Pfam" id="PF00805">
    <property type="entry name" value="Pentapeptide"/>
    <property type="match status" value="2"/>
</dbReference>
<organism evidence="3 4">
    <name type="scientific">Mycolicibacter terrae</name>
    <dbReference type="NCBI Taxonomy" id="1788"/>
    <lineage>
        <taxon>Bacteria</taxon>
        <taxon>Bacillati</taxon>
        <taxon>Actinomycetota</taxon>
        <taxon>Actinomycetes</taxon>
        <taxon>Mycobacteriales</taxon>
        <taxon>Mycobacteriaceae</taxon>
        <taxon>Mycolicibacter</taxon>
    </lineage>
</organism>
<name>A0AAD1HXY7_9MYCO</name>